<keyword evidence="2" id="KW-1185">Reference proteome</keyword>
<accession>A0AAV8XYF6</accession>
<dbReference type="AlphaFoldDB" id="A0AAV8XYF6"/>
<gene>
    <name evidence="1" type="ORF">NQ314_009666</name>
</gene>
<comment type="caution">
    <text evidence="1">The sequence shown here is derived from an EMBL/GenBank/DDBJ whole genome shotgun (WGS) entry which is preliminary data.</text>
</comment>
<sequence length="117" mass="13341">MSEPIIGYEVLRKYATLCGAKNPDTLTCTQLRKHLATLIQLFNMTENDIEQLASFTAHTLGIHRTSYRLPDDIYQTARISKLLLFMEKGKAGQFMCKSLDEINLNLEDDLMEQLDDG</sequence>
<dbReference type="PANTHER" id="PTHR33480:SF1">
    <property type="entry name" value="TYR RECOMBINASE DOMAIN-CONTAINING PROTEIN"/>
    <property type="match status" value="1"/>
</dbReference>
<name>A0AAV8XYF6_9CUCU</name>
<dbReference type="Proteomes" id="UP001162156">
    <property type="component" value="Unassembled WGS sequence"/>
</dbReference>
<proteinExistence type="predicted"/>
<dbReference type="PANTHER" id="PTHR33480">
    <property type="entry name" value="SET DOMAIN-CONTAINING PROTEIN-RELATED"/>
    <property type="match status" value="1"/>
</dbReference>
<dbReference type="EMBL" id="JANEYF010002655">
    <property type="protein sequence ID" value="KAJ8943729.1"/>
    <property type="molecule type" value="Genomic_DNA"/>
</dbReference>
<evidence type="ECO:0000313" key="2">
    <source>
        <dbReference type="Proteomes" id="UP001162156"/>
    </source>
</evidence>
<protein>
    <submittedName>
        <fullName evidence="1">Uncharacterized protein</fullName>
    </submittedName>
</protein>
<evidence type="ECO:0000313" key="1">
    <source>
        <dbReference type="EMBL" id="KAJ8943729.1"/>
    </source>
</evidence>
<reference evidence="1" key="1">
    <citation type="journal article" date="2023" name="Insect Mol. Biol.">
        <title>Genome sequencing provides insights into the evolution of gene families encoding plant cell wall-degrading enzymes in longhorned beetles.</title>
        <authorList>
            <person name="Shin N.R."/>
            <person name="Okamura Y."/>
            <person name="Kirsch R."/>
            <person name="Pauchet Y."/>
        </authorList>
    </citation>
    <scope>NUCLEOTIDE SEQUENCE</scope>
    <source>
        <strain evidence="1">RBIC_L_NR</strain>
    </source>
</reference>
<organism evidence="1 2">
    <name type="scientific">Rhamnusium bicolor</name>
    <dbReference type="NCBI Taxonomy" id="1586634"/>
    <lineage>
        <taxon>Eukaryota</taxon>
        <taxon>Metazoa</taxon>
        <taxon>Ecdysozoa</taxon>
        <taxon>Arthropoda</taxon>
        <taxon>Hexapoda</taxon>
        <taxon>Insecta</taxon>
        <taxon>Pterygota</taxon>
        <taxon>Neoptera</taxon>
        <taxon>Endopterygota</taxon>
        <taxon>Coleoptera</taxon>
        <taxon>Polyphaga</taxon>
        <taxon>Cucujiformia</taxon>
        <taxon>Chrysomeloidea</taxon>
        <taxon>Cerambycidae</taxon>
        <taxon>Lepturinae</taxon>
        <taxon>Rhagiini</taxon>
        <taxon>Rhamnusium</taxon>
    </lineage>
</organism>